<evidence type="ECO:0000256" key="14">
    <source>
        <dbReference type="ARBA" id="ARBA00023296"/>
    </source>
</evidence>
<comment type="PTM">
    <text evidence="15">Highly phosphorylated.</text>
</comment>
<organism evidence="16">
    <name type="scientific">Human papillomavirus</name>
    <dbReference type="NCBI Taxonomy" id="10566"/>
    <lineage>
        <taxon>Viruses</taxon>
        <taxon>Monodnaviria</taxon>
        <taxon>Shotokuvirae</taxon>
        <taxon>Cossaviricota</taxon>
        <taxon>Papovaviricetes</taxon>
        <taxon>Zurhausenvirales</taxon>
        <taxon>Papillomaviridae</taxon>
    </lineage>
</organism>
<evidence type="ECO:0000256" key="3">
    <source>
        <dbReference type="ARBA" id="ARBA00022561"/>
    </source>
</evidence>
<feature type="disulfide bond" evidence="15">
    <location>
        <begin position="19"/>
        <end position="25"/>
    </location>
</feature>
<keyword evidence="3 15" id="KW-0167">Capsid protein</keyword>
<dbReference type="InterPro" id="IPR000784">
    <property type="entry name" value="Late_L2"/>
</dbReference>
<keyword evidence="2 15" id="KW-0597">Phosphoprotein</keyword>
<evidence type="ECO:0000256" key="15">
    <source>
        <dbReference type="HAMAP-Rule" id="MF_04003"/>
    </source>
</evidence>
<keyword evidence="10" id="KW-1039">Host endosome</keyword>
<keyword evidence="11 15" id="KW-1176">Cytoplasmic inwards viral transport</keyword>
<evidence type="ECO:0000256" key="8">
    <source>
        <dbReference type="ARBA" id="ARBA00022921"/>
    </source>
</evidence>
<keyword evidence="5 15" id="KW-0945">Host-virus interaction</keyword>
<dbReference type="GO" id="GO:0075732">
    <property type="term" value="P:viral penetration into host nucleus"/>
    <property type="evidence" value="ECO:0007669"/>
    <property type="project" value="UniProtKB-KW"/>
</dbReference>
<evidence type="ECO:0000256" key="13">
    <source>
        <dbReference type="ARBA" id="ARBA00023157"/>
    </source>
</evidence>
<dbReference type="Pfam" id="PF00513">
    <property type="entry name" value="Late_protein_L2"/>
    <property type="match status" value="1"/>
</dbReference>
<evidence type="ECO:0000256" key="1">
    <source>
        <dbReference type="ARBA" id="ARBA00022524"/>
    </source>
</evidence>
<evidence type="ECO:0000256" key="7">
    <source>
        <dbReference type="ARBA" id="ARBA00022844"/>
    </source>
</evidence>
<comment type="function">
    <text evidence="15">Minor protein of the capsid that localizes along the inner surface of the virion, within the central cavities beneath the L1 pentamers. Plays a role in capsid stabilization through interaction with the major capsid protein L1. Once the virion enters the host cell, L2 escorts the genomic DNA into the nucleus by promoting escape from the endosomal compartments and traffic through the host Golgi network. Mechanistically, the C-terminus of L2 possesses a cell-penetrating peptide that protudes from the host endosome, interacts with host cytoplasmic retromer cargo and thereby mediates the capsid delivery to the host trans-Golgi network. Plays a role through its interaction with host dynein in the intracellular microtubule-dependent transport of viral capsid toward the nucleus. Mediates the viral genome import into the nucleus through binding to host importins. Once within the nucleus, L2 localizes viral genomes to host PML bodies in order to activate early gene expression for establishment of infection. Later on, promotes late gene expression by interacting with the viral E2 protein and by inhibiting its transcriptional activation functions. During virion assembly, encapsidates the genome by direct interaction with the viral DNA.</text>
</comment>
<dbReference type="HAMAP" id="MF_04003">
    <property type="entry name" value="PPV_L2"/>
    <property type="match status" value="1"/>
</dbReference>
<keyword evidence="13 15" id="KW-1015">Disulfide bond</keyword>
<evidence type="ECO:0000256" key="4">
    <source>
        <dbReference type="ARBA" id="ARBA00022562"/>
    </source>
</evidence>
<keyword evidence="8 15" id="KW-0426">Late protein</keyword>
<keyword evidence="14 15" id="KW-1160">Virus entry into host cell</keyword>
<dbReference type="GO" id="GO:0046718">
    <property type="term" value="P:symbiont entry into host cell"/>
    <property type="evidence" value="ECO:0007669"/>
    <property type="project" value="UniProtKB-KW"/>
</dbReference>
<comment type="subcellular location">
    <subcellularLocation>
        <location evidence="15">Virion</location>
    </subcellularLocation>
    <subcellularLocation>
        <location evidence="15">Host nucleus</location>
    </subcellularLocation>
</comment>
<dbReference type="GO" id="GO:0075521">
    <property type="term" value="P:microtubule-dependent intracellular transport of viral material towards nucleus"/>
    <property type="evidence" value="ECO:0007669"/>
    <property type="project" value="UniProtKB-UniRule"/>
</dbReference>
<name>A0A385PK82_9PAPI</name>
<keyword evidence="1 15" id="KW-1163">Viral penetration into host nucleus</keyword>
<dbReference type="GO" id="GO:0003677">
    <property type="term" value="F:DNA binding"/>
    <property type="evidence" value="ECO:0007669"/>
    <property type="project" value="UniProtKB-UniRule"/>
</dbReference>
<keyword evidence="6" id="KW-1040">Host Golgi apparatus</keyword>
<keyword evidence="7 15" id="KW-0946">Virion</keyword>
<protein>
    <recommendedName>
        <fullName evidence="15">Minor capsid protein L2</fullName>
    </recommendedName>
</protein>
<evidence type="ECO:0000256" key="6">
    <source>
        <dbReference type="ARBA" id="ARBA00022812"/>
    </source>
</evidence>
<reference evidence="16" key="1">
    <citation type="journal article" date="2018" name="Nat. Med.">
        <title>Expanded skin virome in DOCK8-deficient patients.</title>
        <authorList>
            <consortium name="NISC Comparative Sequencing Program"/>
            <person name="Tirosh O."/>
            <person name="Conlan S."/>
            <person name="Deming C."/>
            <person name="Lee-Lin S.Q."/>
            <person name="Huang X."/>
            <person name="Su H.C."/>
            <person name="Freeman A.F."/>
            <person name="Segre J.A."/>
            <person name="Kong H.H."/>
        </authorList>
    </citation>
    <scope>NUCLEOTIDE SEQUENCE</scope>
    <source>
        <strain evidence="16">HPV-mSK_190</strain>
    </source>
</reference>
<keyword evidence="12 15" id="KW-0238">DNA-binding</keyword>
<keyword evidence="4 15" id="KW-1048">Host nucleus</keyword>
<evidence type="ECO:0000256" key="11">
    <source>
        <dbReference type="ARBA" id="ARBA00023120"/>
    </source>
</evidence>
<proteinExistence type="inferred from homology"/>
<comment type="caution">
    <text evidence="15">Lacks conserved residue(s) required for the propagation of feature annotation.</text>
</comment>
<evidence type="ECO:0000256" key="12">
    <source>
        <dbReference type="ARBA" id="ARBA00023125"/>
    </source>
</evidence>
<evidence type="ECO:0000256" key="10">
    <source>
        <dbReference type="ARBA" id="ARBA00023046"/>
    </source>
</evidence>
<evidence type="ECO:0000256" key="2">
    <source>
        <dbReference type="ARBA" id="ARBA00022553"/>
    </source>
</evidence>
<comment type="similarity">
    <text evidence="15">Belongs to the papillomaviridae L2 protein family.</text>
</comment>
<gene>
    <name evidence="15" type="primary">L2</name>
</gene>
<evidence type="ECO:0000256" key="9">
    <source>
        <dbReference type="ARBA" id="ARBA00022952"/>
    </source>
</evidence>
<dbReference type="GO" id="GO:0019028">
    <property type="term" value="C:viral capsid"/>
    <property type="evidence" value="ECO:0007669"/>
    <property type="project" value="UniProtKB-UniRule"/>
</dbReference>
<dbReference type="GO" id="GO:0005198">
    <property type="term" value="F:structural molecule activity"/>
    <property type="evidence" value="ECO:0007669"/>
    <property type="project" value="UniProtKB-UniRule"/>
</dbReference>
<dbReference type="GO" id="GO:0043657">
    <property type="term" value="C:host cell"/>
    <property type="evidence" value="ECO:0007669"/>
    <property type="project" value="GOC"/>
</dbReference>
<dbReference type="EMBL" id="MH777332">
    <property type="protein sequence ID" value="AYA94450.2"/>
    <property type="molecule type" value="Genomic_DNA"/>
</dbReference>
<keyword evidence="9 15" id="KW-1177">Microtubular inwards viral transport</keyword>
<evidence type="ECO:0000256" key="5">
    <source>
        <dbReference type="ARBA" id="ARBA00022581"/>
    </source>
</evidence>
<sequence length="513" mass="56353">MQANKRQKRDTVENIYRSCKLGGDCPPDVVNKVENKTLADILLQAFSSIIFLGNLGIGTGKGSAGTVGSRIIPETIAPTRPTVTKPTRPFSVPIDTIGSGLRPIRPVDPAGTRPVDVIDPSSPSIVTLSENIPDTVITLGEPGVATGDTGNVLDLNIFTDTTSINSHPSVAVNAEDSAIINVTAIDPPPTRVIYASPDLDTSLTIESSIGHIDPSYNVFVDPLSTGNTVSFGEEIPLEPINPRAEFEVEEPPQTSTPGETVQRLYNRAREFYNRRVQQIQTRNINLLGDVSRAIQFGFENPAFDAEITMQFEQDVNEVRAAPDPDFADIQKMGRLHLSTTPKGTVRASRLGSKTGVSTRRGTILTHDVHYYYDISDVIPEELELSTFSSNVDISQSTQSTRIDATSSITEYLEPEENLMDSYPENFDNAQIIIPGITDEEEEFQIPLFRQPLPFANIGNSIIVAARNVNKGILNIPEIPIIPSNPTADIFVYSEDFYLHPGLLKRKRKRMDYF</sequence>
<accession>A0A385PK82</accession>
<dbReference type="GO" id="GO:0042025">
    <property type="term" value="C:host cell nucleus"/>
    <property type="evidence" value="ECO:0007669"/>
    <property type="project" value="UniProtKB-SubCell"/>
</dbReference>
<comment type="subunit">
    <text evidence="15">Interacts with major capsid protein L1. Interacts with E2; this interaction inhibits E2 transcriptional activity but not the DNA replication function E2. Interacts with host HSPA8; this interaction is required for L2 nuclear translocation. Interacts with host importins KPNB2 and KPNB3. Forms a complex with importin alpha2-beta1 heterodimers via interaction with the importin alpha2 adapter. Interacts with host DYNLT1; this interaction is essential for virus intracellular transport during entry. Interacts (via C-terminus) with host retromer subunits VPS35 AND VPS29.</text>
</comment>
<evidence type="ECO:0000313" key="16">
    <source>
        <dbReference type="EMBL" id="AYA94450.2"/>
    </source>
</evidence>